<feature type="chain" id="PRO_5037849475" description="Lipoprotein" evidence="8">
    <location>
        <begin position="24"/>
        <end position="291"/>
    </location>
</feature>
<evidence type="ECO:0000256" key="5">
    <source>
        <dbReference type="ARBA" id="ARBA00023288"/>
    </source>
</evidence>
<dbReference type="SUPFAM" id="SSF53850">
    <property type="entry name" value="Periplasmic binding protein-like II"/>
    <property type="match status" value="1"/>
</dbReference>
<comment type="caution">
    <text evidence="9">The sequence shown here is derived from an EMBL/GenBank/DDBJ whole genome shotgun (WGS) entry which is preliminary data.</text>
</comment>
<evidence type="ECO:0000256" key="2">
    <source>
        <dbReference type="ARBA" id="ARBA00022729"/>
    </source>
</evidence>
<comment type="subcellular location">
    <subcellularLocation>
        <location evidence="1">Membrane</location>
        <topology evidence="1">Lipid-anchor</topology>
    </subcellularLocation>
</comment>
<organism evidence="9 10">
    <name type="scientific">Enorma phocaeensis</name>
    <dbReference type="NCBI Taxonomy" id="1871019"/>
    <lineage>
        <taxon>Bacteria</taxon>
        <taxon>Bacillati</taxon>
        <taxon>Actinomycetota</taxon>
        <taxon>Coriobacteriia</taxon>
        <taxon>Coriobacteriales</taxon>
        <taxon>Coriobacteriaceae</taxon>
        <taxon>Enorma</taxon>
    </lineage>
</organism>
<keyword evidence="3" id="KW-0472">Membrane</keyword>
<evidence type="ECO:0000256" key="6">
    <source>
        <dbReference type="PIRNR" id="PIRNR002854"/>
    </source>
</evidence>
<comment type="similarity">
    <text evidence="6">Belongs to the nlpA lipoprotein family.</text>
</comment>
<dbReference type="Gene3D" id="3.40.190.10">
    <property type="entry name" value="Periplasmic binding protein-like II"/>
    <property type="match status" value="2"/>
</dbReference>
<dbReference type="Pfam" id="PF03180">
    <property type="entry name" value="Lipoprotein_9"/>
    <property type="match status" value="1"/>
</dbReference>
<evidence type="ECO:0000313" key="10">
    <source>
        <dbReference type="Proteomes" id="UP000753256"/>
    </source>
</evidence>
<keyword evidence="4" id="KW-0564">Palmitate</keyword>
<sequence>MNFDNAFLSRRAFIAGATGVAAAASLAACGSNDAASGSAAGSADAAEPVILTVGASPSPHAVILEDYAAPLLEEQGIELEVKEYTDYIQPNKDTSNGTIDANYFQHIQYLTDYNEENGTDLVNVGAIHFEPMAVFAGRSNDIENVADGATIAVPNDPTNEGRALLLLQDLGLITLEEGAGVTATPNDIADNPHNLEFSEQEAAALPRTKDDVDFAVINGNYAIDAGLSLEDAVAMEDAESTAIREDYANVIVTTPDLENDERITALVNVLQTEDFKAYLEETFGGSAQPAF</sequence>
<dbReference type="PANTHER" id="PTHR30429:SF0">
    <property type="entry name" value="METHIONINE-BINDING LIPOPROTEIN METQ"/>
    <property type="match status" value="1"/>
</dbReference>
<protein>
    <recommendedName>
        <fullName evidence="6">Lipoprotein</fullName>
    </recommendedName>
</protein>
<dbReference type="EMBL" id="DYUZ01000035">
    <property type="protein sequence ID" value="HJG38165.1"/>
    <property type="molecule type" value="Genomic_DNA"/>
</dbReference>
<reference evidence="9" key="1">
    <citation type="journal article" date="2021" name="PeerJ">
        <title>Extensive microbial diversity within the chicken gut microbiome revealed by metagenomics and culture.</title>
        <authorList>
            <person name="Gilroy R."/>
            <person name="Ravi A."/>
            <person name="Getino M."/>
            <person name="Pursley I."/>
            <person name="Horton D.L."/>
            <person name="Alikhan N.F."/>
            <person name="Baker D."/>
            <person name="Gharbi K."/>
            <person name="Hall N."/>
            <person name="Watson M."/>
            <person name="Adriaenssens E.M."/>
            <person name="Foster-Nyarko E."/>
            <person name="Jarju S."/>
            <person name="Secka A."/>
            <person name="Antonio M."/>
            <person name="Oren A."/>
            <person name="Chaudhuri R.R."/>
            <person name="La Ragione R."/>
            <person name="Hildebrand F."/>
            <person name="Pallen M.J."/>
        </authorList>
    </citation>
    <scope>NUCLEOTIDE SEQUENCE</scope>
    <source>
        <strain evidence="9">ChiHjej13B12-9602</strain>
    </source>
</reference>
<dbReference type="Proteomes" id="UP000753256">
    <property type="component" value="Unassembled WGS sequence"/>
</dbReference>
<dbReference type="AlphaFoldDB" id="A0A921LVQ9"/>
<feature type="signal peptide" evidence="8">
    <location>
        <begin position="1"/>
        <end position="23"/>
    </location>
</feature>
<evidence type="ECO:0000256" key="8">
    <source>
        <dbReference type="SAM" id="SignalP"/>
    </source>
</evidence>
<evidence type="ECO:0000313" key="9">
    <source>
        <dbReference type="EMBL" id="HJG38165.1"/>
    </source>
</evidence>
<name>A0A921LVQ9_9ACTN</name>
<proteinExistence type="inferred from homology"/>
<evidence type="ECO:0000256" key="1">
    <source>
        <dbReference type="ARBA" id="ARBA00004635"/>
    </source>
</evidence>
<evidence type="ECO:0000256" key="4">
    <source>
        <dbReference type="ARBA" id="ARBA00023139"/>
    </source>
</evidence>
<accession>A0A921LVQ9</accession>
<gene>
    <name evidence="9" type="ORF">K8V70_09980</name>
</gene>
<keyword evidence="2 8" id="KW-0732">Signal</keyword>
<dbReference type="RefSeq" id="WP_273191288.1">
    <property type="nucleotide sequence ID" value="NZ_DYUZ01000035.1"/>
</dbReference>
<evidence type="ECO:0000256" key="7">
    <source>
        <dbReference type="PIRSR" id="PIRSR002854-1"/>
    </source>
</evidence>
<feature type="lipid moiety-binding region" description="S-diacylglycerol cysteine" evidence="7">
    <location>
        <position position="29"/>
    </location>
</feature>
<keyword evidence="5 6" id="KW-0449">Lipoprotein</keyword>
<reference evidence="9" key="2">
    <citation type="submission" date="2021-09" db="EMBL/GenBank/DDBJ databases">
        <authorList>
            <person name="Gilroy R."/>
        </authorList>
    </citation>
    <scope>NUCLEOTIDE SEQUENCE</scope>
    <source>
        <strain evidence="9">ChiHjej13B12-9602</strain>
    </source>
</reference>
<dbReference type="GO" id="GO:0016020">
    <property type="term" value="C:membrane"/>
    <property type="evidence" value="ECO:0007669"/>
    <property type="project" value="UniProtKB-SubCell"/>
</dbReference>
<dbReference type="InterPro" id="IPR004872">
    <property type="entry name" value="Lipoprotein_NlpA"/>
</dbReference>
<dbReference type="InterPro" id="IPR006311">
    <property type="entry name" value="TAT_signal"/>
</dbReference>
<dbReference type="PANTHER" id="PTHR30429">
    <property type="entry name" value="D-METHIONINE-BINDING LIPOPROTEIN METQ"/>
    <property type="match status" value="1"/>
</dbReference>
<dbReference type="PROSITE" id="PS51318">
    <property type="entry name" value="TAT"/>
    <property type="match status" value="1"/>
</dbReference>
<evidence type="ECO:0000256" key="3">
    <source>
        <dbReference type="ARBA" id="ARBA00023136"/>
    </source>
</evidence>
<dbReference type="PIRSF" id="PIRSF002854">
    <property type="entry name" value="MetQ"/>
    <property type="match status" value="1"/>
</dbReference>